<dbReference type="InterPro" id="IPR035917">
    <property type="entry name" value="YjbQ-like_sf"/>
</dbReference>
<dbReference type="SUPFAM" id="SSF111038">
    <property type="entry name" value="YjbQ-like"/>
    <property type="match status" value="1"/>
</dbReference>
<feature type="non-terminal residue" evidence="1">
    <location>
        <position position="1"/>
    </location>
</feature>
<dbReference type="Gene3D" id="2.60.120.460">
    <property type="entry name" value="YjbQ-like"/>
    <property type="match status" value="1"/>
</dbReference>
<reference evidence="1" key="1">
    <citation type="journal article" date="2014" name="Front. Microbiol.">
        <title>High frequency of phylogenetically diverse reductive dehalogenase-homologous genes in deep subseafloor sedimentary metagenomes.</title>
        <authorList>
            <person name="Kawai M."/>
            <person name="Futagami T."/>
            <person name="Toyoda A."/>
            <person name="Takaki Y."/>
            <person name="Nishi S."/>
            <person name="Hori S."/>
            <person name="Arai W."/>
            <person name="Tsubouchi T."/>
            <person name="Morono Y."/>
            <person name="Uchiyama I."/>
            <person name="Ito T."/>
            <person name="Fujiyama A."/>
            <person name="Inagaki F."/>
            <person name="Takami H."/>
        </authorList>
    </citation>
    <scope>NUCLEOTIDE SEQUENCE</scope>
    <source>
        <strain evidence="1">Expedition CK06-06</strain>
    </source>
</reference>
<gene>
    <name evidence="1" type="ORF">S01H4_48944</name>
</gene>
<accession>X1CR60</accession>
<proteinExistence type="predicted"/>
<dbReference type="AlphaFoldDB" id="X1CR60"/>
<dbReference type="InterPro" id="IPR001602">
    <property type="entry name" value="UPF0047_YjbQ-like"/>
</dbReference>
<comment type="caution">
    <text evidence="1">The sequence shown here is derived from an EMBL/GenBank/DDBJ whole genome shotgun (WGS) entry which is preliminary data.</text>
</comment>
<dbReference type="EMBL" id="BART01027633">
    <property type="protein sequence ID" value="GAG95442.1"/>
    <property type="molecule type" value="Genomic_DNA"/>
</dbReference>
<protein>
    <recommendedName>
        <fullName evidence="2">Secondary thiamine-phosphate synthase enzyme</fullName>
    </recommendedName>
</protein>
<sequence>ANRLSPAIFEPSVESNLFGVVKEIKKIKQIENDNAVIISYNVKLRSFAITQLLFITDLIKNLYKSCLEKNPHFTDGEIFIRSYHTTVSLIINEHEFGNYLDMHYKFAEISSRDSSQFLHTVRALENRPDFNHFDHDMANEYSNRQLILPVLDGEIKIGGRENFYALVTFGPRTFNIHIKVKLTKGK</sequence>
<name>X1CR60_9ZZZZ</name>
<evidence type="ECO:0000313" key="1">
    <source>
        <dbReference type="EMBL" id="GAG95442.1"/>
    </source>
</evidence>
<dbReference type="Pfam" id="PF01894">
    <property type="entry name" value="YjbQ"/>
    <property type="match status" value="1"/>
</dbReference>
<organism evidence="1">
    <name type="scientific">marine sediment metagenome</name>
    <dbReference type="NCBI Taxonomy" id="412755"/>
    <lineage>
        <taxon>unclassified sequences</taxon>
        <taxon>metagenomes</taxon>
        <taxon>ecological metagenomes</taxon>
    </lineage>
</organism>
<evidence type="ECO:0008006" key="2">
    <source>
        <dbReference type="Google" id="ProtNLM"/>
    </source>
</evidence>